<feature type="transmembrane region" description="Helical" evidence="5">
    <location>
        <begin position="12"/>
        <end position="35"/>
    </location>
</feature>
<sequence>MKANLFSSIKTKIFLSYGSIILLLTLFTSFLYYFVSYNTFVKNYTATSRQSTKIISHQIEQTFDNINVLQKKMLESDVVREYVFENAARRKLAFDRAFQNTIYTICGYDFEFFHMNILNLEDNHLITFGQRYDYQPYELTSSIKQDLIQPTIDLNGAKNIMPTDSGTIYKIDKDVHTISMLRCFGRYALTIPKAVIEIQINYYTLDRVISDTIYSFNRHAETVLIFDKNKKLIYPYDLDQKLLNHYISLDFKNETSFINPNTKEREIVTTHTSDFTGFTTLLITPDSYILTNQHFYRNIGILIAAVSLLLLTTISYRVAQSITRPIIRLKDSISHLELDSISEESAYVPDSNLNELELLSDAYNRMQVRLKESLDDIVKSKTLSVHAQIMALQAQMDSHFLYNSLTIISIMAEEHDDMQVADMCIKLTQMLRYITEDYSKNTTFEQELKHTRNYTDLMSIRFGDKISFDYHIEPGLCFLPIPRLIIQPLVENSVKYSREDGKTLQIEIHSWLEENYWYTEIRDNGNGFTDEAINQVNQKIESLNKEENYPELTINGMGIANIYLRLKLFYSNLFVFEIKNTDQGAFIKIGGNINEYECDNNRNCNGR</sequence>
<dbReference type="InterPro" id="IPR010559">
    <property type="entry name" value="Sig_transdc_His_kin_internal"/>
</dbReference>
<dbReference type="Pfam" id="PF06580">
    <property type="entry name" value="His_kinase"/>
    <property type="match status" value="1"/>
</dbReference>
<dbReference type="InterPro" id="IPR003660">
    <property type="entry name" value="HAMP_dom"/>
</dbReference>
<gene>
    <name evidence="7" type="primary">ypdA_2</name>
    <name evidence="7" type="ORF">DSM106044_00084</name>
</gene>
<evidence type="ECO:0000313" key="8">
    <source>
        <dbReference type="Proteomes" id="UP000306509"/>
    </source>
</evidence>
<comment type="caution">
    <text evidence="7">The sequence shown here is derived from an EMBL/GenBank/DDBJ whole genome shotgun (WGS) entry which is preliminary data.</text>
</comment>
<reference evidence="7 8" key="1">
    <citation type="journal article" date="2019" name="Anaerobe">
        <title>Detection of Robinsoniella peoriensis in multiple bone samples of a trauma patient.</title>
        <authorList>
            <person name="Schrottner P."/>
            <person name="Hartwich K."/>
            <person name="Bunk B."/>
            <person name="Schober I."/>
            <person name="Helbig S."/>
            <person name="Rudolph W.W."/>
            <person name="Gunzer F."/>
        </authorList>
    </citation>
    <scope>NUCLEOTIDE SEQUENCE [LARGE SCALE GENOMIC DNA]</scope>
    <source>
        <strain evidence="7 8">DSM 106044</strain>
    </source>
</reference>
<keyword evidence="5" id="KW-0812">Transmembrane</keyword>
<dbReference type="EC" id="2.7.13.3" evidence="7"/>
<evidence type="ECO:0000256" key="3">
    <source>
        <dbReference type="ARBA" id="ARBA00022679"/>
    </source>
</evidence>
<name>A0A4U8QD54_9FIRM</name>
<dbReference type="AlphaFoldDB" id="A0A4U8QD54"/>
<proteinExistence type="predicted"/>
<keyword evidence="8" id="KW-1185">Reference proteome</keyword>
<keyword evidence="4 7" id="KW-0418">Kinase</keyword>
<protein>
    <submittedName>
        <fullName evidence="7">Sensor histidine kinase YpdA</fullName>
        <ecNumber evidence="7">2.7.13.3</ecNumber>
    </submittedName>
</protein>
<evidence type="ECO:0000313" key="7">
    <source>
        <dbReference type="EMBL" id="TLD03060.1"/>
    </source>
</evidence>
<comment type="subcellular location">
    <subcellularLocation>
        <location evidence="1">Membrane</location>
    </subcellularLocation>
</comment>
<keyword evidence="3 7" id="KW-0808">Transferase</keyword>
<organism evidence="7 8">
    <name type="scientific">Robinsoniella peoriensis</name>
    <dbReference type="NCBI Taxonomy" id="180332"/>
    <lineage>
        <taxon>Bacteria</taxon>
        <taxon>Bacillati</taxon>
        <taxon>Bacillota</taxon>
        <taxon>Clostridia</taxon>
        <taxon>Lachnospirales</taxon>
        <taxon>Lachnospiraceae</taxon>
        <taxon>Robinsoniella</taxon>
    </lineage>
</organism>
<dbReference type="Gene3D" id="3.30.565.10">
    <property type="entry name" value="Histidine kinase-like ATPase, C-terminal domain"/>
    <property type="match status" value="1"/>
</dbReference>
<dbReference type="PANTHER" id="PTHR34220:SF7">
    <property type="entry name" value="SENSOR HISTIDINE KINASE YPDA"/>
    <property type="match status" value="1"/>
</dbReference>
<keyword evidence="5" id="KW-1133">Transmembrane helix</keyword>
<dbReference type="Gene3D" id="6.10.340.10">
    <property type="match status" value="1"/>
</dbReference>
<dbReference type="GO" id="GO:0000155">
    <property type="term" value="F:phosphorelay sensor kinase activity"/>
    <property type="evidence" value="ECO:0007669"/>
    <property type="project" value="InterPro"/>
</dbReference>
<dbReference type="InterPro" id="IPR036890">
    <property type="entry name" value="HATPase_C_sf"/>
</dbReference>
<dbReference type="Proteomes" id="UP000306509">
    <property type="component" value="Unassembled WGS sequence"/>
</dbReference>
<dbReference type="Pfam" id="PF02518">
    <property type="entry name" value="HATPase_c"/>
    <property type="match status" value="1"/>
</dbReference>
<dbReference type="PROSITE" id="PS50885">
    <property type="entry name" value="HAMP"/>
    <property type="match status" value="1"/>
</dbReference>
<dbReference type="SUPFAM" id="SSF55874">
    <property type="entry name" value="ATPase domain of HSP90 chaperone/DNA topoisomerase II/histidine kinase"/>
    <property type="match status" value="1"/>
</dbReference>
<evidence type="ECO:0000256" key="2">
    <source>
        <dbReference type="ARBA" id="ARBA00022553"/>
    </source>
</evidence>
<accession>A0A4U8QD54</accession>
<dbReference type="SMART" id="SM00304">
    <property type="entry name" value="HAMP"/>
    <property type="match status" value="1"/>
</dbReference>
<evidence type="ECO:0000259" key="6">
    <source>
        <dbReference type="PROSITE" id="PS50885"/>
    </source>
</evidence>
<dbReference type="STRING" id="180332.GCA_000797495_02612"/>
<evidence type="ECO:0000256" key="1">
    <source>
        <dbReference type="ARBA" id="ARBA00004370"/>
    </source>
</evidence>
<keyword evidence="2" id="KW-0597">Phosphoprotein</keyword>
<dbReference type="GO" id="GO:0016020">
    <property type="term" value="C:membrane"/>
    <property type="evidence" value="ECO:0007669"/>
    <property type="project" value="UniProtKB-SubCell"/>
</dbReference>
<dbReference type="InterPro" id="IPR003594">
    <property type="entry name" value="HATPase_dom"/>
</dbReference>
<evidence type="ECO:0000256" key="4">
    <source>
        <dbReference type="ARBA" id="ARBA00022777"/>
    </source>
</evidence>
<evidence type="ECO:0000256" key="5">
    <source>
        <dbReference type="SAM" id="Phobius"/>
    </source>
</evidence>
<dbReference type="InterPro" id="IPR050640">
    <property type="entry name" value="Bact_2-comp_sensor_kinase"/>
</dbReference>
<feature type="domain" description="HAMP" evidence="6">
    <location>
        <begin position="320"/>
        <end position="375"/>
    </location>
</feature>
<keyword evidence="5" id="KW-0472">Membrane</keyword>
<dbReference type="EMBL" id="QGQD01000001">
    <property type="protein sequence ID" value="TLD03060.1"/>
    <property type="molecule type" value="Genomic_DNA"/>
</dbReference>
<dbReference type="PANTHER" id="PTHR34220">
    <property type="entry name" value="SENSOR HISTIDINE KINASE YPDA"/>
    <property type="match status" value="1"/>
</dbReference>
<dbReference type="RefSeq" id="WP_044296638.1">
    <property type="nucleotide sequence ID" value="NZ_JTGN01000011.1"/>
</dbReference>